<name>A0A7J7BZR0_TRIWF</name>
<evidence type="ECO:0000256" key="2">
    <source>
        <dbReference type="ARBA" id="ARBA00022676"/>
    </source>
</evidence>
<dbReference type="InterPro" id="IPR049625">
    <property type="entry name" value="Glyco_transf_61_cat"/>
</dbReference>
<gene>
    <name evidence="6" type="ORF">HS088_TW22G00853</name>
</gene>
<evidence type="ECO:0000313" key="7">
    <source>
        <dbReference type="Proteomes" id="UP000593562"/>
    </source>
</evidence>
<evidence type="ECO:0000313" key="6">
    <source>
        <dbReference type="EMBL" id="KAF5727165.1"/>
    </source>
</evidence>
<dbReference type="PANTHER" id="PTHR20961:SF86">
    <property type="entry name" value="GLYCOSYLTRANSFERASE FAMILY 61 PROTEIN"/>
    <property type="match status" value="1"/>
</dbReference>
<keyword evidence="4" id="KW-0325">Glycoprotein</keyword>
<evidence type="ECO:0000256" key="1">
    <source>
        <dbReference type="ARBA" id="ARBA00004323"/>
    </source>
</evidence>
<reference evidence="6 7" key="1">
    <citation type="journal article" date="2020" name="Nat. Commun.">
        <title>Genome of Tripterygium wilfordii and identification of cytochrome P450 involved in triptolide biosynthesis.</title>
        <authorList>
            <person name="Tu L."/>
            <person name="Su P."/>
            <person name="Zhang Z."/>
            <person name="Gao L."/>
            <person name="Wang J."/>
            <person name="Hu T."/>
            <person name="Zhou J."/>
            <person name="Zhang Y."/>
            <person name="Zhao Y."/>
            <person name="Liu Y."/>
            <person name="Song Y."/>
            <person name="Tong Y."/>
            <person name="Lu Y."/>
            <person name="Yang J."/>
            <person name="Xu C."/>
            <person name="Jia M."/>
            <person name="Peters R.J."/>
            <person name="Huang L."/>
            <person name="Gao W."/>
        </authorList>
    </citation>
    <scope>NUCLEOTIDE SEQUENCE [LARGE SCALE GENOMIC DNA]</scope>
    <source>
        <strain evidence="7">cv. XIE 37</strain>
        <tissue evidence="6">Leaf</tissue>
    </source>
</reference>
<dbReference type="InterPro" id="IPR007657">
    <property type="entry name" value="Glycosyltransferase_61"/>
</dbReference>
<evidence type="ECO:0000259" key="5">
    <source>
        <dbReference type="Pfam" id="PF04577"/>
    </source>
</evidence>
<keyword evidence="3" id="KW-0808">Transferase</keyword>
<dbReference type="Proteomes" id="UP000593562">
    <property type="component" value="Unassembled WGS sequence"/>
</dbReference>
<organism evidence="6 7">
    <name type="scientific">Tripterygium wilfordii</name>
    <name type="common">Thunder God vine</name>
    <dbReference type="NCBI Taxonomy" id="458696"/>
    <lineage>
        <taxon>Eukaryota</taxon>
        <taxon>Viridiplantae</taxon>
        <taxon>Streptophyta</taxon>
        <taxon>Embryophyta</taxon>
        <taxon>Tracheophyta</taxon>
        <taxon>Spermatophyta</taxon>
        <taxon>Magnoliopsida</taxon>
        <taxon>eudicotyledons</taxon>
        <taxon>Gunneridae</taxon>
        <taxon>Pentapetalae</taxon>
        <taxon>rosids</taxon>
        <taxon>fabids</taxon>
        <taxon>Celastrales</taxon>
        <taxon>Celastraceae</taxon>
        <taxon>Tripterygium</taxon>
    </lineage>
</organism>
<dbReference type="GO" id="GO:0000139">
    <property type="term" value="C:Golgi membrane"/>
    <property type="evidence" value="ECO:0007669"/>
    <property type="project" value="UniProtKB-SubCell"/>
</dbReference>
<dbReference type="AlphaFoldDB" id="A0A7J7BZR0"/>
<dbReference type="Pfam" id="PF04577">
    <property type="entry name" value="Glyco_transf_61"/>
    <property type="match status" value="1"/>
</dbReference>
<evidence type="ECO:0000256" key="3">
    <source>
        <dbReference type="ARBA" id="ARBA00022679"/>
    </source>
</evidence>
<keyword evidence="2" id="KW-0328">Glycosyltransferase</keyword>
<accession>A0A7J7BZR0</accession>
<dbReference type="PANTHER" id="PTHR20961">
    <property type="entry name" value="GLYCOSYLTRANSFERASE"/>
    <property type="match status" value="1"/>
</dbReference>
<dbReference type="InParanoid" id="A0A7J7BZR0"/>
<dbReference type="EMBL" id="JAAARO010000022">
    <property type="protein sequence ID" value="KAF5727165.1"/>
    <property type="molecule type" value="Genomic_DNA"/>
</dbReference>
<proteinExistence type="predicted"/>
<dbReference type="GO" id="GO:0016763">
    <property type="term" value="F:pentosyltransferase activity"/>
    <property type="evidence" value="ECO:0007669"/>
    <property type="project" value="UniProtKB-ARBA"/>
</dbReference>
<comment type="subcellular location">
    <subcellularLocation>
        <location evidence="1">Golgi apparatus membrane</location>
        <topology evidence="1">Single-pass type II membrane protein</topology>
    </subcellularLocation>
</comment>
<comment type="caution">
    <text evidence="6">The sequence shown here is derived from an EMBL/GenBank/DDBJ whole genome shotgun (WGS) entry which is preliminary data.</text>
</comment>
<sequence>MLQWEFKVMKYRGGSVKTTACLTFLFLFLLVTLSTLRNSTKHPGLGLWRLNYSVSGHIEAITCNSSNLDYDLCTIGSQTLLDPTTATFFAVGSTSSALVKTRPYPRKRDKRALSDVREITLSSSPPDSTCGVTHASPALVFSTGGYTGNFFHDFNDGLIPLFITVNSLFPDHDVVLVISDFEDWWAQKYKDLLPHFTRHRIVNMEREISNHCFPSAIVGLIKHGHMKMDPPKTLVDFSAFLEQVYKPVDSTLTQKVKSTRPRLVLVNRRGDVGRLILNLEQVKNAAMDVGFEVLTFEPNRENSLAESFRLIHGSHAMMGVHGAGLTHLLFLRPGSVLLQVVPISTDWLSQTYFEDPAREIGLEYINYKITANESSLSKIYGPDDLVVKDPEAYTRGDFSKMKIYLKTQNVEIDLVRFQRYLEEAYGKAKILFDKEG</sequence>
<evidence type="ECO:0000256" key="4">
    <source>
        <dbReference type="ARBA" id="ARBA00023180"/>
    </source>
</evidence>
<feature type="domain" description="Glycosyltransferase 61 catalytic" evidence="5">
    <location>
        <begin position="233"/>
        <end position="337"/>
    </location>
</feature>
<keyword evidence="7" id="KW-1185">Reference proteome</keyword>
<protein>
    <recommendedName>
        <fullName evidence="5">Glycosyltransferase 61 catalytic domain-containing protein</fullName>
    </recommendedName>
</protein>